<keyword evidence="2" id="KW-0808">Transferase</keyword>
<dbReference type="InterPro" id="IPR029044">
    <property type="entry name" value="Nucleotide-diphossugar_trans"/>
</dbReference>
<evidence type="ECO:0000313" key="3">
    <source>
        <dbReference type="Proteomes" id="UP000587880"/>
    </source>
</evidence>
<dbReference type="PANTHER" id="PTHR43685">
    <property type="entry name" value="GLYCOSYLTRANSFERASE"/>
    <property type="match status" value="1"/>
</dbReference>
<dbReference type="AlphaFoldDB" id="A0A7X9XN98"/>
<dbReference type="RefSeq" id="WP_168981355.1">
    <property type="nucleotide sequence ID" value="NZ_JABAGD010000007.1"/>
</dbReference>
<dbReference type="Pfam" id="PF00535">
    <property type="entry name" value="Glycos_transf_2"/>
    <property type="match status" value="1"/>
</dbReference>
<proteinExistence type="predicted"/>
<accession>A0A7X9XN98</accession>
<dbReference type="EMBL" id="JABAGD010000007">
    <property type="protein sequence ID" value="NMF04277.1"/>
    <property type="molecule type" value="Genomic_DNA"/>
</dbReference>
<feature type="domain" description="Glycosyltransferase 2-like" evidence="1">
    <location>
        <begin position="4"/>
        <end position="119"/>
    </location>
</feature>
<evidence type="ECO:0000259" key="1">
    <source>
        <dbReference type="Pfam" id="PF00535"/>
    </source>
</evidence>
<evidence type="ECO:0000313" key="2">
    <source>
        <dbReference type="EMBL" id="NMF04277.1"/>
    </source>
</evidence>
<dbReference type="InterPro" id="IPR001173">
    <property type="entry name" value="Glyco_trans_2-like"/>
</dbReference>
<name>A0A7X9XN98_CLOBE</name>
<dbReference type="Proteomes" id="UP000587880">
    <property type="component" value="Unassembled WGS sequence"/>
</dbReference>
<sequence length="325" mass="38192">MDVTIVIPTKNAGNQFKTILEMIFKQNTELIYEVICVDSGSTDNTIEIIKSFPVKLYQIKPDEFGHGKTRNYGASRGSGKFIVFITQDAMPVNQYWLQRLIEAMGRDESIAGGFGIHYPYKDCNLLDQRDITLHFKGFGADNTIYFLEDAERYKVEEGYRHLLAYFSDNNSCLRRSIWEKVPYDDVDFAEDQIWAKKIIELGYKKVYTPFAGVYHSHNYRLMTYFQRYFDEYKGIYQVHQYKILPTAALIVPAAVKHIFSDIKYIKSIQNMGFMKKIYWIYYSTIRNFSRYIAGYIGSNYHAYSHKTQRLLDRLISQQYRQIKGV</sequence>
<dbReference type="CDD" id="cd00761">
    <property type="entry name" value="Glyco_tranf_GTA_type"/>
    <property type="match status" value="1"/>
</dbReference>
<gene>
    <name evidence="2" type="ORF">HF849_05795</name>
</gene>
<dbReference type="GO" id="GO:0044010">
    <property type="term" value="P:single-species biofilm formation"/>
    <property type="evidence" value="ECO:0007669"/>
    <property type="project" value="TreeGrafter"/>
</dbReference>
<dbReference type="InterPro" id="IPR050834">
    <property type="entry name" value="Glycosyltransf_2"/>
</dbReference>
<reference evidence="2 3" key="1">
    <citation type="submission" date="2020-04" db="EMBL/GenBank/DDBJ databases">
        <authorList>
            <person name="Hitch T.C.A."/>
            <person name="Wylensek D."/>
            <person name="Clavel T."/>
        </authorList>
    </citation>
    <scope>NUCLEOTIDE SEQUENCE [LARGE SCALE GENOMIC DNA]</scope>
    <source>
        <strain evidence="2 3">WB01_NA02</strain>
    </source>
</reference>
<protein>
    <submittedName>
        <fullName evidence="2">Glycosyltransferase family 2 protein</fullName>
    </submittedName>
</protein>
<dbReference type="GO" id="GO:0016740">
    <property type="term" value="F:transferase activity"/>
    <property type="evidence" value="ECO:0007669"/>
    <property type="project" value="UniProtKB-KW"/>
</dbReference>
<organism evidence="2 3">
    <name type="scientific">Clostridium beijerinckii</name>
    <name type="common">Clostridium MP</name>
    <dbReference type="NCBI Taxonomy" id="1520"/>
    <lineage>
        <taxon>Bacteria</taxon>
        <taxon>Bacillati</taxon>
        <taxon>Bacillota</taxon>
        <taxon>Clostridia</taxon>
        <taxon>Eubacteriales</taxon>
        <taxon>Clostridiaceae</taxon>
        <taxon>Clostridium</taxon>
    </lineage>
</organism>
<comment type="caution">
    <text evidence="2">The sequence shown here is derived from an EMBL/GenBank/DDBJ whole genome shotgun (WGS) entry which is preliminary data.</text>
</comment>
<dbReference type="PANTHER" id="PTHR43685:SF13">
    <property type="entry name" value="O ANTIGEN BIOSYNTHESIS RHAMNOSYLTRANSFERASE RFBN"/>
    <property type="match status" value="1"/>
</dbReference>
<dbReference type="SUPFAM" id="SSF53448">
    <property type="entry name" value="Nucleotide-diphospho-sugar transferases"/>
    <property type="match status" value="1"/>
</dbReference>
<dbReference type="Gene3D" id="3.90.550.10">
    <property type="entry name" value="Spore Coat Polysaccharide Biosynthesis Protein SpsA, Chain A"/>
    <property type="match status" value="1"/>
</dbReference>